<evidence type="ECO:0000256" key="3">
    <source>
        <dbReference type="SAM" id="MobiDB-lite"/>
    </source>
</evidence>
<feature type="compositionally biased region" description="Basic and acidic residues" evidence="3">
    <location>
        <begin position="223"/>
        <end position="236"/>
    </location>
</feature>
<protein>
    <submittedName>
        <fullName evidence="4">Uncharacterized protein</fullName>
    </submittedName>
</protein>
<gene>
    <name evidence="4" type="ORF">PFR002_LOCUS3106</name>
</gene>
<dbReference type="SUPFAM" id="SSF52058">
    <property type="entry name" value="L domain-like"/>
    <property type="match status" value="1"/>
</dbReference>
<dbReference type="Gene3D" id="3.80.10.10">
    <property type="entry name" value="Ribonuclease Inhibitor"/>
    <property type="match status" value="1"/>
</dbReference>
<evidence type="ECO:0000256" key="1">
    <source>
        <dbReference type="ARBA" id="ARBA00022614"/>
    </source>
</evidence>
<organism evidence="4 5">
    <name type="scientific">Peronospora farinosa</name>
    <dbReference type="NCBI Taxonomy" id="134698"/>
    <lineage>
        <taxon>Eukaryota</taxon>
        <taxon>Sar</taxon>
        <taxon>Stramenopiles</taxon>
        <taxon>Oomycota</taxon>
        <taxon>Peronosporomycetes</taxon>
        <taxon>Peronosporales</taxon>
        <taxon>Peronosporaceae</taxon>
        <taxon>Peronospora</taxon>
    </lineage>
</organism>
<feature type="region of interest" description="Disordered" evidence="3">
    <location>
        <begin position="164"/>
        <end position="328"/>
    </location>
</feature>
<evidence type="ECO:0000313" key="5">
    <source>
        <dbReference type="Proteomes" id="UP001159659"/>
    </source>
</evidence>
<dbReference type="GO" id="GO:0005737">
    <property type="term" value="C:cytoplasm"/>
    <property type="evidence" value="ECO:0007669"/>
    <property type="project" value="TreeGrafter"/>
</dbReference>
<dbReference type="PROSITE" id="PS51450">
    <property type="entry name" value="LRR"/>
    <property type="match status" value="1"/>
</dbReference>
<accession>A0AAV0T9X8</accession>
<evidence type="ECO:0000256" key="2">
    <source>
        <dbReference type="ARBA" id="ARBA00022737"/>
    </source>
</evidence>
<dbReference type="Proteomes" id="UP001159659">
    <property type="component" value="Unassembled WGS sequence"/>
</dbReference>
<feature type="compositionally biased region" description="Basic residues" evidence="3">
    <location>
        <begin position="258"/>
        <end position="273"/>
    </location>
</feature>
<keyword evidence="2" id="KW-0677">Repeat</keyword>
<reference evidence="4" key="1">
    <citation type="submission" date="2022-12" db="EMBL/GenBank/DDBJ databases">
        <authorList>
            <person name="Webb A."/>
        </authorList>
    </citation>
    <scope>NUCLEOTIDE SEQUENCE</scope>
    <source>
        <strain evidence="4">Pf2</strain>
    </source>
</reference>
<feature type="compositionally biased region" description="Basic residues" evidence="3">
    <location>
        <begin position="182"/>
        <end position="201"/>
    </location>
</feature>
<dbReference type="PANTHER" id="PTHR48051:SF1">
    <property type="entry name" value="RAS SUPPRESSOR PROTEIN 1"/>
    <property type="match status" value="1"/>
</dbReference>
<sequence>MVDTTKRPQANGKHRIKKLTAEKLRQFRNEIVKGNGQQVDLTERGIESIVSLEGLQNVTKLDLSHNKLTKLSQLKSIAHVTMLKITDNKLNGDGLMEIQHLKKLVILNVAENNVTRIPFEVIRNMSTLKALVLNKNFISSLDWMPKLPELNSLIGGEVNAEMEIPQTTVHTANENDDEKPSKKEKKEKKGKKEKKDKKEKKTKQESEKLVANKPLKEVVAAPESEKKSKYQEKDVKANGPAPMDVVQSASTSKFDAKTKKKKTSEKKPKKKQDKKKDMRQPKEIASGVVAVKQFKKAKKSKNAQDKPVDLTQMNFTPDVGFGGSSTWD</sequence>
<evidence type="ECO:0000313" key="4">
    <source>
        <dbReference type="EMBL" id="CAI5715474.1"/>
    </source>
</evidence>
<dbReference type="AlphaFoldDB" id="A0AAV0T9X8"/>
<dbReference type="PANTHER" id="PTHR48051">
    <property type="match status" value="1"/>
</dbReference>
<dbReference type="InterPro" id="IPR032675">
    <property type="entry name" value="LRR_dom_sf"/>
</dbReference>
<feature type="compositionally biased region" description="Basic and acidic residues" evidence="3">
    <location>
        <begin position="202"/>
        <end position="216"/>
    </location>
</feature>
<name>A0AAV0T9X8_9STRA</name>
<dbReference type="EMBL" id="CANTFK010000380">
    <property type="protein sequence ID" value="CAI5715474.1"/>
    <property type="molecule type" value="Genomic_DNA"/>
</dbReference>
<proteinExistence type="predicted"/>
<keyword evidence="1" id="KW-0433">Leucine-rich repeat</keyword>
<dbReference type="InterPro" id="IPR050216">
    <property type="entry name" value="LRR_domain-containing"/>
</dbReference>
<dbReference type="InterPro" id="IPR001611">
    <property type="entry name" value="Leu-rich_rpt"/>
</dbReference>
<comment type="caution">
    <text evidence="4">The sequence shown here is derived from an EMBL/GenBank/DDBJ whole genome shotgun (WGS) entry which is preliminary data.</text>
</comment>